<dbReference type="SUPFAM" id="SSF56719">
    <property type="entry name" value="Type II DNA topoisomerase"/>
    <property type="match status" value="1"/>
</dbReference>
<comment type="subunit">
    <text evidence="7">Heterotetramer composed of ParC and ParE.</text>
</comment>
<dbReference type="AlphaFoldDB" id="A0A0A6P063"/>
<evidence type="ECO:0000259" key="9">
    <source>
        <dbReference type="PROSITE" id="PS52040"/>
    </source>
</evidence>
<dbReference type="EMBL" id="JSZA02000313">
    <property type="protein sequence ID" value="KHD03554.2"/>
    <property type="molecule type" value="Genomic_DNA"/>
</dbReference>
<feature type="domain" description="Topo IIA-type catalytic" evidence="9">
    <location>
        <begin position="34"/>
        <end position="497"/>
    </location>
</feature>
<evidence type="ECO:0000256" key="3">
    <source>
        <dbReference type="ARBA" id="ARBA00023029"/>
    </source>
</evidence>
<dbReference type="GO" id="GO:0019897">
    <property type="term" value="C:extrinsic component of plasma membrane"/>
    <property type="evidence" value="ECO:0007669"/>
    <property type="project" value="UniProtKB-UniRule"/>
</dbReference>
<evidence type="ECO:0000256" key="1">
    <source>
        <dbReference type="ARBA" id="ARBA00000185"/>
    </source>
</evidence>
<keyword evidence="11" id="KW-1185">Reference proteome</keyword>
<dbReference type="NCBIfam" id="TIGR01062">
    <property type="entry name" value="parC_Gneg"/>
    <property type="match status" value="1"/>
</dbReference>
<feature type="active site" description="O-(5'-phospho-DNA)-tyrosine intermediate" evidence="7 8">
    <location>
        <position position="123"/>
    </location>
</feature>
<dbReference type="InterPro" id="IPR050220">
    <property type="entry name" value="Type_II_DNA_Topoisomerases"/>
</dbReference>
<dbReference type="SUPFAM" id="SSF101904">
    <property type="entry name" value="GyrA/ParC C-terminal domain-like"/>
    <property type="match status" value="1"/>
</dbReference>
<dbReference type="Pfam" id="PF03989">
    <property type="entry name" value="DNA_gyraseA_C"/>
    <property type="match status" value="2"/>
</dbReference>
<dbReference type="GO" id="GO:0009330">
    <property type="term" value="C:DNA topoisomerase type II (double strand cut, ATP-hydrolyzing) complex"/>
    <property type="evidence" value="ECO:0007669"/>
    <property type="project" value="TreeGrafter"/>
</dbReference>
<dbReference type="GO" id="GO:0005524">
    <property type="term" value="F:ATP binding"/>
    <property type="evidence" value="ECO:0007669"/>
    <property type="project" value="InterPro"/>
</dbReference>
<proteinExistence type="inferred from homology"/>
<evidence type="ECO:0000256" key="5">
    <source>
        <dbReference type="ARBA" id="ARBA00023136"/>
    </source>
</evidence>
<feature type="site" description="Interaction with DNA" evidence="7">
    <location>
        <position position="78"/>
    </location>
</feature>
<keyword evidence="5 7" id="KW-0472">Membrane</keyword>
<feature type="site" description="Transition state stabilizer" evidence="7">
    <location>
        <position position="122"/>
    </location>
</feature>
<dbReference type="GO" id="GO:0005694">
    <property type="term" value="C:chromosome"/>
    <property type="evidence" value="ECO:0007669"/>
    <property type="project" value="InterPro"/>
</dbReference>
<dbReference type="PANTHER" id="PTHR43493:SF1">
    <property type="entry name" value="DNA TOPOISOMERASE 4 SUBUNIT A"/>
    <property type="match status" value="1"/>
</dbReference>
<dbReference type="Gene3D" id="3.30.1360.40">
    <property type="match status" value="1"/>
</dbReference>
<comment type="function">
    <text evidence="7">Topoisomerase IV is essential for chromosome segregation. It relaxes supercoiled DNA. Performs the decatenation events required during the replication of a circular DNA molecule.</text>
</comment>
<accession>A0A0A6P063</accession>
<dbReference type="PROSITE" id="PS52040">
    <property type="entry name" value="TOPO_IIA"/>
    <property type="match status" value="1"/>
</dbReference>
<dbReference type="Pfam" id="PF00521">
    <property type="entry name" value="DNA_topoisoIV"/>
    <property type="match status" value="1"/>
</dbReference>
<comment type="similarity">
    <text evidence="7">Belongs to the type II topoisomerase GyrA/ParC subunit family. ParC type 1 subfamily.</text>
</comment>
<dbReference type="GO" id="GO:0007059">
    <property type="term" value="P:chromosome segregation"/>
    <property type="evidence" value="ECO:0007669"/>
    <property type="project" value="UniProtKB-UniRule"/>
</dbReference>
<keyword evidence="3 7" id="KW-0799">Topoisomerase</keyword>
<organism evidence="10 11">
    <name type="scientific">Candidatus Thiomargarita nelsonii</name>
    <dbReference type="NCBI Taxonomy" id="1003181"/>
    <lineage>
        <taxon>Bacteria</taxon>
        <taxon>Pseudomonadati</taxon>
        <taxon>Pseudomonadota</taxon>
        <taxon>Gammaproteobacteria</taxon>
        <taxon>Thiotrichales</taxon>
        <taxon>Thiotrichaceae</taxon>
        <taxon>Thiomargarita</taxon>
    </lineage>
</organism>
<dbReference type="InterPro" id="IPR035516">
    <property type="entry name" value="Gyrase/topoIV_suA_C"/>
</dbReference>
<sequence>MQQDIEDIERQPLHQFTEKAYLDYAMYVILDRALPHIGDGLKPVQRRIIYSMSDLGLKAGSKYKKSARTVGDTLGRFHPHGDMACYEAMVLMAQPFSYRYPLVDGQGNWGSIDDPKSFAAMRYTEARLASYTDLLLTELGQGTVDWQLNFDGTLEEPRLFPARLPNILLNGTTGIAVGMATDIPPHNLREVATACIHLLKQPNADLADLCALLPAPDYPTEAEIITPAAELLKIYETGNGSIRMRATYTRENGDIVITALPHQTSSGKIITQIAAQMTAKKLPMIEDLRDESDHENPVRVVILPRSNRIDIDNVMTHLFATTDLERSYRVNLNMIGLDGRPQVKNLKMILGEWLEYRLQTVRRRLEHRLDKIRKRLHLLEGLLIAYLNIDEIIAIIRDQDKPKPVLIKKFSLSEEQAYAILELRLRQLAKLEEVKIRGEEKTLSKERKSLESTLGSEKKLNNLIIKEINEDVKKYGDSRRSPIVERQQAQAFDDTSIVPSDPITIILSAKGWIRAAKGHEFDPSSLNYRAGDQFADACQGRSNHQAVFLDATGRSYSAAAHTLPSARGQGEPLTGRFTPPNGIGFVHILLDAPKSDYLLASNAGYGFIVTLENLYTKNKAGKAILTLPQGSKILPPLLISDPETQHYAVITSAGYLSIVPVSELPRLPRGKGVKLLNIPAKSKNERETVVALKLIKPTTDILTLYVGKRHLTLKERDIEAYTGERSRRGQKLPRGFQKVDRLEIVSQRDDDLF</sequence>
<name>A0A0A6P063_9GAMM</name>
<dbReference type="EC" id="5.6.2.2" evidence="7"/>
<evidence type="ECO:0000256" key="4">
    <source>
        <dbReference type="ARBA" id="ARBA00023125"/>
    </source>
</evidence>
<dbReference type="InterPro" id="IPR013758">
    <property type="entry name" value="Topo_IIA_A/C_ab"/>
</dbReference>
<dbReference type="NCBIfam" id="NF004044">
    <property type="entry name" value="PRK05561.1"/>
    <property type="match status" value="1"/>
</dbReference>
<protein>
    <recommendedName>
        <fullName evidence="7">DNA topoisomerase 4 subunit A</fullName>
        <ecNumber evidence="7">5.6.2.2</ecNumber>
    </recommendedName>
    <alternativeName>
        <fullName evidence="7">Topoisomerase IV subunit A</fullName>
    </alternativeName>
</protein>
<feature type="site" description="Interaction with DNA" evidence="7">
    <location>
        <position position="80"/>
    </location>
</feature>
<gene>
    <name evidence="7" type="primary">parC</name>
    <name evidence="10" type="ORF">PN36_32985</name>
</gene>
<dbReference type="InterPro" id="IPR013760">
    <property type="entry name" value="Topo_IIA-like_dom_sf"/>
</dbReference>
<evidence type="ECO:0000256" key="2">
    <source>
        <dbReference type="ARBA" id="ARBA00022475"/>
    </source>
</evidence>
<dbReference type="HAMAP" id="MF_00936">
    <property type="entry name" value="ParC_type1"/>
    <property type="match status" value="1"/>
</dbReference>
<dbReference type="FunFam" id="1.10.268.10:FF:000001">
    <property type="entry name" value="DNA gyrase subunit A"/>
    <property type="match status" value="1"/>
</dbReference>
<dbReference type="Gene3D" id="1.10.268.10">
    <property type="entry name" value="Topoisomerase, domain 3"/>
    <property type="match status" value="1"/>
</dbReference>
<keyword evidence="4 7" id="KW-0238">DNA-binding</keyword>
<dbReference type="Gene3D" id="3.90.199.10">
    <property type="entry name" value="Topoisomerase II, domain 5"/>
    <property type="match status" value="1"/>
</dbReference>
<comment type="subcellular location">
    <subcellularLocation>
        <location evidence="7">Cell membrane</location>
        <topology evidence="7">Peripheral membrane protein</topology>
    </subcellularLocation>
</comment>
<dbReference type="PANTHER" id="PTHR43493">
    <property type="entry name" value="DNA GYRASE/TOPOISOMERASE SUBUNIT A"/>
    <property type="match status" value="1"/>
</dbReference>
<dbReference type="GO" id="GO:0003918">
    <property type="term" value="F:DNA topoisomerase type II (double strand cut, ATP-hydrolyzing) activity"/>
    <property type="evidence" value="ECO:0007669"/>
    <property type="project" value="UniProtKB-UniRule"/>
</dbReference>
<evidence type="ECO:0000313" key="10">
    <source>
        <dbReference type="EMBL" id="KHD03554.2"/>
    </source>
</evidence>
<evidence type="ECO:0000256" key="6">
    <source>
        <dbReference type="ARBA" id="ARBA00023235"/>
    </source>
</evidence>
<dbReference type="Proteomes" id="UP000030428">
    <property type="component" value="Unassembled WGS sequence"/>
</dbReference>
<dbReference type="InterPro" id="IPR006691">
    <property type="entry name" value="GyrA/parC_rep"/>
</dbReference>
<dbReference type="Gene3D" id="2.120.10.90">
    <property type="entry name" value="DNA gyrase/topoisomerase IV, subunit A, C-terminal"/>
    <property type="match status" value="1"/>
</dbReference>
<comment type="caution">
    <text evidence="10">The sequence shown here is derived from an EMBL/GenBank/DDBJ whole genome shotgun (WGS) entry which is preliminary data.</text>
</comment>
<dbReference type="GO" id="GO:0005737">
    <property type="term" value="C:cytoplasm"/>
    <property type="evidence" value="ECO:0007669"/>
    <property type="project" value="TreeGrafter"/>
</dbReference>
<dbReference type="CDD" id="cd00187">
    <property type="entry name" value="TOP4c"/>
    <property type="match status" value="1"/>
</dbReference>
<dbReference type="InterPro" id="IPR002205">
    <property type="entry name" value="Topo_IIA_dom_A"/>
</dbReference>
<keyword evidence="6 7" id="KW-0413">Isomerase</keyword>
<evidence type="ECO:0000313" key="11">
    <source>
        <dbReference type="Proteomes" id="UP000030428"/>
    </source>
</evidence>
<reference evidence="10 11" key="1">
    <citation type="journal article" date="2016" name="Front. Microbiol.">
        <title>Single-Cell (Meta-)Genomics of a Dimorphic Candidatus Thiomargarita nelsonii Reveals Genomic Plasticity.</title>
        <authorList>
            <person name="Flood B.E."/>
            <person name="Fliss P."/>
            <person name="Jones D.S."/>
            <person name="Dick G.J."/>
            <person name="Jain S."/>
            <person name="Kaster A.K."/>
            <person name="Winkel M."/>
            <person name="Mussmann M."/>
            <person name="Bailey J."/>
        </authorList>
    </citation>
    <scope>NUCLEOTIDE SEQUENCE [LARGE SCALE GENOMIC DNA]</scope>
    <source>
        <strain evidence="10">Hydrate Ridge</strain>
    </source>
</reference>
<feature type="site" description="Interaction with DNA" evidence="7">
    <location>
        <position position="42"/>
    </location>
</feature>
<dbReference type="InterPro" id="IPR013757">
    <property type="entry name" value="Topo_IIA_A_a_sf"/>
</dbReference>
<comment type="catalytic activity">
    <reaction evidence="1 7 8">
        <text>ATP-dependent breakage, passage and rejoining of double-stranded DNA.</text>
        <dbReference type="EC" id="5.6.2.2"/>
    </reaction>
</comment>
<evidence type="ECO:0000256" key="8">
    <source>
        <dbReference type="PROSITE-ProRule" id="PRU01384"/>
    </source>
</evidence>
<keyword evidence="2 7" id="KW-1003">Cell membrane</keyword>
<dbReference type="SMART" id="SM00434">
    <property type="entry name" value="TOP4c"/>
    <property type="match status" value="1"/>
</dbReference>
<evidence type="ECO:0000256" key="7">
    <source>
        <dbReference type="HAMAP-Rule" id="MF_00936"/>
    </source>
</evidence>
<dbReference type="InterPro" id="IPR005742">
    <property type="entry name" value="TopoIV_A_Gneg"/>
</dbReference>
<dbReference type="GO" id="GO:0003677">
    <property type="term" value="F:DNA binding"/>
    <property type="evidence" value="ECO:0007669"/>
    <property type="project" value="UniProtKB-UniRule"/>
</dbReference>
<dbReference type="GO" id="GO:0006265">
    <property type="term" value="P:DNA topological change"/>
    <property type="evidence" value="ECO:0007669"/>
    <property type="project" value="UniProtKB-UniRule"/>
</dbReference>